<proteinExistence type="inferred from homology"/>
<evidence type="ECO:0008006" key="7">
    <source>
        <dbReference type="Google" id="ProtNLM"/>
    </source>
</evidence>
<dbReference type="PANTHER" id="PTHR10824">
    <property type="entry name" value="ACYL-COENZYME A THIOESTERASE-RELATED"/>
    <property type="match status" value="1"/>
</dbReference>
<dbReference type="PANTHER" id="PTHR10824:SF4">
    <property type="entry name" value="ACYL-COENZYME A THIOESTERASE 1-LIKE"/>
    <property type="match status" value="1"/>
</dbReference>
<evidence type="ECO:0000313" key="5">
    <source>
        <dbReference type="EMBL" id="TCC23453.1"/>
    </source>
</evidence>
<reference evidence="5 6" key="1">
    <citation type="submission" date="2019-02" db="EMBL/GenBank/DDBJ databases">
        <title>Kribbella capetownensis sp. nov. and Kribbella speibonae sp. nov., isolated from soil.</title>
        <authorList>
            <person name="Curtis S.M."/>
            <person name="Norton I."/>
            <person name="Everest G.J."/>
            <person name="Meyers P.R."/>
        </authorList>
    </citation>
    <scope>NUCLEOTIDE SEQUENCE [LARGE SCALE GENOMIC DNA]</scope>
    <source>
        <strain evidence="5 6">SK5</strain>
    </source>
</reference>
<protein>
    <recommendedName>
        <fullName evidence="7">Palmitoyl-CoA hydrolase</fullName>
    </recommendedName>
</protein>
<dbReference type="Gene3D" id="3.40.50.1820">
    <property type="entry name" value="alpha/beta hydrolase"/>
    <property type="match status" value="1"/>
</dbReference>
<dbReference type="EMBL" id="SJJY01000003">
    <property type="protein sequence ID" value="TCC23453.1"/>
    <property type="molecule type" value="Genomic_DNA"/>
</dbReference>
<dbReference type="PIRSF" id="PIRSF016521">
    <property type="entry name" value="Acyl-CoA_hydro"/>
    <property type="match status" value="1"/>
</dbReference>
<evidence type="ECO:0000259" key="4">
    <source>
        <dbReference type="Pfam" id="PF08840"/>
    </source>
</evidence>
<dbReference type="RefSeq" id="WP_131462342.1">
    <property type="nucleotide sequence ID" value="NZ_SJJY01000003.1"/>
</dbReference>
<name>A0ABY2A4C0_9ACTN</name>
<keyword evidence="6" id="KW-1185">Reference proteome</keyword>
<feature type="domain" description="BAAT/Acyl-CoA thioester hydrolase C-terminal" evidence="4">
    <location>
        <begin position="305"/>
        <end position="406"/>
    </location>
</feature>
<sequence length="410" mass="42721">MNRVLVLSAAVCLLAAGCTSEHAVVTVDQAVTLADRPVHLKVTGAPAGKPVDVAAEAVDRDGKKWHGQVAFTADEHGTVDLDTAKPASGSYQDVDGMGLFWSMNPPDGDPDEQSYIPPSEDGRPVEHVEISVSRDGHQLASTTLTRQWMSSGVTTRPLTTAKDKITGLYVAPKPDGAKHPAVLLFGGSEGGMPPLSIPDLLASHGYPVLAVAYFHAPGVPAELRNVPIEYFATAARWLDQQPGVDPAHVVVMSASYGTEAALLIADHFPALIHGAVLFAPGAAGTPSFPSPGARAWTYQGRPVGPELIPVDGVNGPVLAVAGSADASWASQQAAEQIMLELDDAHDKYPHEAVIVTGAGHGVGGTPYLSHGTTLSHPIVGRMSFGGSRPANESAIRQGWAKTLALLASLR</sequence>
<evidence type="ECO:0000313" key="6">
    <source>
        <dbReference type="Proteomes" id="UP000292385"/>
    </source>
</evidence>
<evidence type="ECO:0000256" key="2">
    <source>
        <dbReference type="SAM" id="SignalP"/>
    </source>
</evidence>
<dbReference type="InterPro" id="IPR042490">
    <property type="entry name" value="Thio_Ohase/BAAT_N"/>
</dbReference>
<organism evidence="5 6">
    <name type="scientific">Kribbella speibonae</name>
    <dbReference type="NCBI Taxonomy" id="1572660"/>
    <lineage>
        <taxon>Bacteria</taxon>
        <taxon>Bacillati</taxon>
        <taxon>Actinomycetota</taxon>
        <taxon>Actinomycetes</taxon>
        <taxon>Propionibacteriales</taxon>
        <taxon>Kribbellaceae</taxon>
        <taxon>Kribbella</taxon>
    </lineage>
</organism>
<evidence type="ECO:0000256" key="1">
    <source>
        <dbReference type="ARBA" id="ARBA00006538"/>
    </source>
</evidence>
<dbReference type="Pfam" id="PF04775">
    <property type="entry name" value="Bile_Hydr_Trans"/>
    <property type="match status" value="1"/>
</dbReference>
<feature type="domain" description="BAAT/Acyl-CoA thioester hydrolase C-terminal" evidence="4">
    <location>
        <begin position="226"/>
        <end position="277"/>
    </location>
</feature>
<comment type="similarity">
    <text evidence="1">Belongs to the C/M/P thioester hydrolase family.</text>
</comment>
<dbReference type="PROSITE" id="PS51257">
    <property type="entry name" value="PROKAR_LIPOPROTEIN"/>
    <property type="match status" value="1"/>
</dbReference>
<feature type="chain" id="PRO_5046446044" description="Palmitoyl-CoA hydrolase" evidence="2">
    <location>
        <begin position="24"/>
        <end position="410"/>
    </location>
</feature>
<accession>A0ABY2A4C0</accession>
<dbReference type="InterPro" id="IPR006862">
    <property type="entry name" value="Thio_Ohase/aa_AcTrfase"/>
</dbReference>
<dbReference type="Pfam" id="PF08840">
    <property type="entry name" value="BAAT_C"/>
    <property type="match status" value="2"/>
</dbReference>
<evidence type="ECO:0000259" key="3">
    <source>
        <dbReference type="Pfam" id="PF04775"/>
    </source>
</evidence>
<feature type="domain" description="Acyl-CoA thioester hydrolase/bile acid-CoA amino acid N-acetyltransferase" evidence="3">
    <location>
        <begin position="35"/>
        <end position="159"/>
    </location>
</feature>
<gene>
    <name evidence="5" type="ORF">E0H58_16870</name>
</gene>
<dbReference type="Gene3D" id="2.60.40.2240">
    <property type="entry name" value="Acyl-CoA thioester hydrolase/BAAT N-terminal domain"/>
    <property type="match status" value="1"/>
</dbReference>
<dbReference type="InterPro" id="IPR016662">
    <property type="entry name" value="Acyl-CoA_thioEstase_long-chain"/>
</dbReference>
<dbReference type="Proteomes" id="UP000292385">
    <property type="component" value="Unassembled WGS sequence"/>
</dbReference>
<dbReference type="InterPro" id="IPR029058">
    <property type="entry name" value="AB_hydrolase_fold"/>
</dbReference>
<feature type="signal peptide" evidence="2">
    <location>
        <begin position="1"/>
        <end position="23"/>
    </location>
</feature>
<dbReference type="InterPro" id="IPR014940">
    <property type="entry name" value="BAAT_C"/>
</dbReference>
<keyword evidence="2" id="KW-0732">Signal</keyword>
<comment type="caution">
    <text evidence="5">The sequence shown here is derived from an EMBL/GenBank/DDBJ whole genome shotgun (WGS) entry which is preliminary data.</text>
</comment>
<dbReference type="SUPFAM" id="SSF53474">
    <property type="entry name" value="alpha/beta-Hydrolases"/>
    <property type="match status" value="1"/>
</dbReference>